<organism evidence="3">
    <name type="scientific">Sporisorium scitamineum</name>
    <dbReference type="NCBI Taxonomy" id="49012"/>
    <lineage>
        <taxon>Eukaryota</taxon>
        <taxon>Fungi</taxon>
        <taxon>Dikarya</taxon>
        <taxon>Basidiomycota</taxon>
        <taxon>Ustilaginomycotina</taxon>
        <taxon>Ustilaginomycetes</taxon>
        <taxon>Ustilaginales</taxon>
        <taxon>Ustilaginaceae</taxon>
        <taxon>Sporisorium</taxon>
    </lineage>
</organism>
<feature type="transmembrane region" description="Helical" evidence="2">
    <location>
        <begin position="105"/>
        <end position="129"/>
    </location>
</feature>
<feature type="region of interest" description="Disordered" evidence="1">
    <location>
        <begin position="1"/>
        <end position="54"/>
    </location>
</feature>
<name>A0A127ZIM8_9BASI</name>
<dbReference type="OrthoDB" id="2505607at2759"/>
<evidence type="ECO:0000313" key="3">
    <source>
        <dbReference type="EMBL" id="CDU25802.1"/>
    </source>
</evidence>
<keyword evidence="2" id="KW-0812">Transmembrane</keyword>
<feature type="transmembrane region" description="Helical" evidence="2">
    <location>
        <begin position="421"/>
        <end position="445"/>
    </location>
</feature>
<dbReference type="AlphaFoldDB" id="A0A127ZIM8"/>
<dbReference type="PANTHER" id="PTHR40407:SF1">
    <property type="entry name" value="HEPARAN-ALPHA-GLUCOSAMINIDE N-ACETYLTRANSFERASE CATALYTIC DOMAIN-CONTAINING PROTEIN"/>
    <property type="match status" value="1"/>
</dbReference>
<accession>A0A127ZIM8</accession>
<proteinExistence type="predicted"/>
<keyword evidence="2" id="KW-0472">Membrane</keyword>
<feature type="transmembrane region" description="Helical" evidence="2">
    <location>
        <begin position="149"/>
        <end position="169"/>
    </location>
</feature>
<feature type="transmembrane region" description="Helical" evidence="2">
    <location>
        <begin position="327"/>
        <end position="348"/>
    </location>
</feature>
<feature type="transmembrane region" description="Helical" evidence="2">
    <location>
        <begin position="499"/>
        <end position="518"/>
    </location>
</feature>
<feature type="transmembrane region" description="Helical" evidence="2">
    <location>
        <begin position="360"/>
        <end position="378"/>
    </location>
</feature>
<protein>
    <recommendedName>
        <fullName evidence="4">Heparan-alpha-glucosaminide N-acetyltransferase catalytic domain-containing protein</fullName>
    </recommendedName>
</protein>
<reference evidence="3" key="1">
    <citation type="submission" date="2014-06" db="EMBL/GenBank/DDBJ databases">
        <authorList>
            <person name="Ju J."/>
            <person name="Zhang J."/>
        </authorList>
    </citation>
    <scope>NUCLEOTIDE SEQUENCE</scope>
    <source>
        <strain evidence="3">SscI8</strain>
    </source>
</reference>
<gene>
    <name evidence="3" type="ORF">SPSC_05973</name>
</gene>
<feature type="transmembrane region" description="Helical" evidence="2">
    <location>
        <begin position="66"/>
        <end position="85"/>
    </location>
</feature>
<sequence length="544" mass="60342">MTATQSMPTAAREEAEVQDTNFTLPPTATTPRTSNYGSTQASGALSAPKPTTTSSRAVAPDLLRGLILPLMSLDHAALFMGAWLHGTPKQSESAGTVFTQWNFNAAYISRTLTHLCAPGFFFLMGMGCVYFHRCRARIGWSSKRMAGHFAVRALALTVVSEMMGESLMWARKILIINIVLIGLAVDYLLTSLLCLVVDQTERVVARRLDGWMGEVKKQGGDGETRPLLSDELEEQRSSAATTPSVRSQTLSFWLHNAVLALLTYITIFWNVWLSPTGGHCSPTSLTPSSAPTELLALTTTSAAQPSPAGSRLGPWFDFWFYPVQNRWVVSGFPPLGWISFCLMGMLYARTMLHKRWTAKAVVARNVSVAVVLAVLFVATRLLHFGNLSEGCLQIDGQDAGKNQYLVSMKSFFYKYPPSPSFMFFTMAVNFALLAVFSAIPPALATSIPRLMNYGGSALFFYVAHMYLYSLLSIPARYFFEHELPDKPPNEWERTRGLGSTAPFWITWMVGLLILSPMCRAYGRFKAAQSTDSLWRFFLELLQVE</sequence>
<evidence type="ECO:0000256" key="1">
    <source>
        <dbReference type="SAM" id="MobiDB-lite"/>
    </source>
</evidence>
<dbReference type="EMBL" id="LK056691">
    <property type="protein sequence ID" value="CDU25802.1"/>
    <property type="molecule type" value="Genomic_DNA"/>
</dbReference>
<feature type="transmembrane region" description="Helical" evidence="2">
    <location>
        <begin position="175"/>
        <end position="197"/>
    </location>
</feature>
<evidence type="ECO:0008006" key="4">
    <source>
        <dbReference type="Google" id="ProtNLM"/>
    </source>
</evidence>
<feature type="transmembrane region" description="Helical" evidence="2">
    <location>
        <begin position="252"/>
        <end position="272"/>
    </location>
</feature>
<evidence type="ECO:0000256" key="2">
    <source>
        <dbReference type="SAM" id="Phobius"/>
    </source>
</evidence>
<feature type="transmembrane region" description="Helical" evidence="2">
    <location>
        <begin position="457"/>
        <end position="479"/>
    </location>
</feature>
<keyword evidence="2" id="KW-1133">Transmembrane helix</keyword>
<feature type="compositionally biased region" description="Polar residues" evidence="1">
    <location>
        <begin position="18"/>
        <end position="54"/>
    </location>
</feature>
<dbReference type="PANTHER" id="PTHR40407">
    <property type="entry name" value="MEMBRANE PROTEIN-LIKE PROTEIN"/>
    <property type="match status" value="1"/>
</dbReference>